<accession>A0A0E0NMA6</accession>
<organism evidence="1 2">
    <name type="scientific">Oryza rufipogon</name>
    <name type="common">Brownbeard rice</name>
    <name type="synonym">Asian wild rice</name>
    <dbReference type="NCBI Taxonomy" id="4529"/>
    <lineage>
        <taxon>Eukaryota</taxon>
        <taxon>Viridiplantae</taxon>
        <taxon>Streptophyta</taxon>
        <taxon>Embryophyta</taxon>
        <taxon>Tracheophyta</taxon>
        <taxon>Spermatophyta</taxon>
        <taxon>Magnoliopsida</taxon>
        <taxon>Liliopsida</taxon>
        <taxon>Poales</taxon>
        <taxon>Poaceae</taxon>
        <taxon>BOP clade</taxon>
        <taxon>Oryzoideae</taxon>
        <taxon>Oryzeae</taxon>
        <taxon>Oryzinae</taxon>
        <taxon>Oryza</taxon>
    </lineage>
</organism>
<sequence length="172" mass="18944">MNSINLWSTKSVALSHAGAIILEGVDNSSSNIHNINRLNPAKTKRCHVGRHVQQAAKMEARHMRSKQQQHNQGLEIWKSMCKKVGVNKDEIDPLKNKLSGTTNLSKNVQRIDWKITGGAAEQQFQSSTPQDPAILGGRSEGLATCDTDIDDIQRCAMPSAPPQDQINIRGLK</sequence>
<dbReference type="HOGENOM" id="CLU_1557781_0_0_1"/>
<evidence type="ECO:0000313" key="2">
    <source>
        <dbReference type="Proteomes" id="UP000008022"/>
    </source>
</evidence>
<keyword evidence="2" id="KW-1185">Reference proteome</keyword>
<proteinExistence type="predicted"/>
<reference evidence="1" key="2">
    <citation type="submission" date="2015-06" db="UniProtKB">
        <authorList>
            <consortium name="EnsemblPlants"/>
        </authorList>
    </citation>
    <scope>IDENTIFICATION</scope>
</reference>
<protein>
    <submittedName>
        <fullName evidence="1">Uncharacterized protein</fullName>
    </submittedName>
</protein>
<dbReference type="EnsemblPlants" id="ORUFI02G37690.1">
    <property type="protein sequence ID" value="ORUFI02G37690.1"/>
    <property type="gene ID" value="ORUFI02G37690"/>
</dbReference>
<dbReference type="Proteomes" id="UP000008022">
    <property type="component" value="Unassembled WGS sequence"/>
</dbReference>
<dbReference type="AlphaFoldDB" id="A0A0E0NMA6"/>
<reference evidence="2" key="1">
    <citation type="submission" date="2013-06" db="EMBL/GenBank/DDBJ databases">
        <authorList>
            <person name="Zhao Q."/>
        </authorList>
    </citation>
    <scope>NUCLEOTIDE SEQUENCE</scope>
    <source>
        <strain evidence="2">cv. W1943</strain>
    </source>
</reference>
<name>A0A0E0NMA6_ORYRU</name>
<evidence type="ECO:0000313" key="1">
    <source>
        <dbReference type="EnsemblPlants" id="ORUFI02G37690.1"/>
    </source>
</evidence>
<dbReference type="Gramene" id="ORUFI02G37690.1">
    <property type="protein sequence ID" value="ORUFI02G37690.1"/>
    <property type="gene ID" value="ORUFI02G37690"/>
</dbReference>